<protein>
    <submittedName>
        <fullName evidence="2">Uncharacterized protein</fullName>
    </submittedName>
</protein>
<dbReference type="Proteomes" id="UP000887576">
    <property type="component" value="Unplaced"/>
</dbReference>
<accession>A0AC34RP88</accession>
<dbReference type="WBParaSite" id="JU765_v2.g8781.t1">
    <property type="protein sequence ID" value="JU765_v2.g8781.t1"/>
    <property type="gene ID" value="JU765_v2.g8781"/>
</dbReference>
<reference evidence="2" key="1">
    <citation type="submission" date="2022-11" db="UniProtKB">
        <authorList>
            <consortium name="WormBaseParasite"/>
        </authorList>
    </citation>
    <scope>IDENTIFICATION</scope>
</reference>
<proteinExistence type="predicted"/>
<evidence type="ECO:0000313" key="2">
    <source>
        <dbReference type="WBParaSite" id="JU765_v2.g8781.t1"/>
    </source>
</evidence>
<evidence type="ECO:0000313" key="1">
    <source>
        <dbReference type="Proteomes" id="UP000887576"/>
    </source>
</evidence>
<sequence length="169" mass="18878">MNGCFGTFLWVAFVCFVGVCGVRQGGSKSRYDLGHLAKEVEYSGPNYPIGKGYKPAVWYNVIPEDVFERVPIKYKVPYQAVIQTVDAKGLQELITMKMKELTAYEGQPTGTGEPAIKKRSLGKVIRLPFKDDDGIRAARDALRQRRDLADHDPAAKPVLVRAKFDFIPV</sequence>
<organism evidence="1 2">
    <name type="scientific">Panagrolaimus sp. JU765</name>
    <dbReference type="NCBI Taxonomy" id="591449"/>
    <lineage>
        <taxon>Eukaryota</taxon>
        <taxon>Metazoa</taxon>
        <taxon>Ecdysozoa</taxon>
        <taxon>Nematoda</taxon>
        <taxon>Chromadorea</taxon>
        <taxon>Rhabditida</taxon>
        <taxon>Tylenchina</taxon>
        <taxon>Panagrolaimomorpha</taxon>
        <taxon>Panagrolaimoidea</taxon>
        <taxon>Panagrolaimidae</taxon>
        <taxon>Panagrolaimus</taxon>
    </lineage>
</organism>
<name>A0AC34RP88_9BILA</name>